<comment type="caution">
    <text evidence="2">The sequence shown here is derived from an EMBL/GenBank/DDBJ whole genome shotgun (WGS) entry which is preliminary data.</text>
</comment>
<proteinExistence type="predicted"/>
<dbReference type="InterPro" id="IPR038186">
    <property type="entry name" value="CHAD_dom_sf"/>
</dbReference>
<dbReference type="PANTHER" id="PTHR39339">
    <property type="entry name" value="SLR1444 PROTEIN"/>
    <property type="match status" value="1"/>
</dbReference>
<feature type="domain" description="CHAD" evidence="1">
    <location>
        <begin position="11"/>
        <end position="229"/>
    </location>
</feature>
<gene>
    <name evidence="2" type="ORF">NWE73_17935</name>
</gene>
<dbReference type="RefSeq" id="WP_277579742.1">
    <property type="nucleotide sequence ID" value="NZ_JANRMI010000007.1"/>
</dbReference>
<protein>
    <submittedName>
        <fullName evidence="2">CHAD domain-containing protein</fullName>
    </submittedName>
</protein>
<dbReference type="InterPro" id="IPR007899">
    <property type="entry name" value="CHAD_dom"/>
</dbReference>
<accession>A0ABT6DP50</accession>
<evidence type="ECO:0000313" key="3">
    <source>
        <dbReference type="Proteomes" id="UP001152321"/>
    </source>
</evidence>
<dbReference type="EMBL" id="JANRMI010000007">
    <property type="protein sequence ID" value="MDG0818267.1"/>
    <property type="molecule type" value="Genomic_DNA"/>
</dbReference>
<name>A0ABT6DP50_9BACT</name>
<reference evidence="2" key="1">
    <citation type="submission" date="2022-08" db="EMBL/GenBank/DDBJ databases">
        <title>Novel Bdellovibrio Species Isolated from Svalbard: Designation Bdellovibrio svalbardensis.</title>
        <authorList>
            <person name="Mitchell R.J."/>
            <person name="Choi S.Y."/>
        </authorList>
    </citation>
    <scope>NUCLEOTIDE SEQUENCE</scope>
    <source>
        <strain evidence="2">PAP01</strain>
    </source>
</reference>
<dbReference type="PANTHER" id="PTHR39339:SF1">
    <property type="entry name" value="CHAD DOMAIN-CONTAINING PROTEIN"/>
    <property type="match status" value="1"/>
</dbReference>
<dbReference type="Gene3D" id="1.40.20.10">
    <property type="entry name" value="CHAD domain"/>
    <property type="match status" value="1"/>
</dbReference>
<evidence type="ECO:0000259" key="1">
    <source>
        <dbReference type="SMART" id="SM00880"/>
    </source>
</evidence>
<organism evidence="2 3">
    <name type="scientific">Bdellovibrio svalbardensis</name>
    <dbReference type="NCBI Taxonomy" id="2972972"/>
    <lineage>
        <taxon>Bacteria</taxon>
        <taxon>Pseudomonadati</taxon>
        <taxon>Bdellovibrionota</taxon>
        <taxon>Bdellovibrionia</taxon>
        <taxon>Bdellovibrionales</taxon>
        <taxon>Pseudobdellovibrionaceae</taxon>
        <taxon>Bdellovibrio</taxon>
    </lineage>
</organism>
<keyword evidence="3" id="KW-1185">Reference proteome</keyword>
<dbReference type="Pfam" id="PF05235">
    <property type="entry name" value="CHAD"/>
    <property type="match status" value="1"/>
</dbReference>
<dbReference type="Proteomes" id="UP001152321">
    <property type="component" value="Unassembled WGS sequence"/>
</dbReference>
<sequence>MEKFATTCRQRFKEFTQKCKESVRHPTPQNIHQLRILNRRIRSIFWIIKQETNIDLPSGVQKKAALFGKELGALREIDVLIKDAAYYNLSDSKLPGKRSRKARKLQDSIEREFLPVLNRDLRKLINGAEPLPSINYKELRSTLKKALKKWPKRLPKKKEKQHQIRIDAKKTIYRMELLGAKSVQLRLLQKSLGRVHDLEVLENHFGKKKVISKDIEANLKTAYRTYQKIFKT</sequence>
<evidence type="ECO:0000313" key="2">
    <source>
        <dbReference type="EMBL" id="MDG0818267.1"/>
    </source>
</evidence>
<dbReference type="SMART" id="SM00880">
    <property type="entry name" value="CHAD"/>
    <property type="match status" value="1"/>
</dbReference>